<dbReference type="EMBL" id="LR796138">
    <property type="protein sequence ID" value="CAB4120886.1"/>
    <property type="molecule type" value="Genomic_DNA"/>
</dbReference>
<dbReference type="InterPro" id="IPR020561">
    <property type="entry name" value="PRibGlycinamid_synth_ATP-grasp"/>
</dbReference>
<dbReference type="InterPro" id="IPR000115">
    <property type="entry name" value="PRibGlycinamide_synth"/>
</dbReference>
<accession>A0A6J5KI70</accession>
<evidence type="ECO:0000256" key="8">
    <source>
        <dbReference type="ARBA" id="ARBA00042242"/>
    </source>
</evidence>
<evidence type="ECO:0000259" key="10">
    <source>
        <dbReference type="PROSITE" id="PS50975"/>
    </source>
</evidence>
<dbReference type="GO" id="GO:0009113">
    <property type="term" value="P:purine nucleobase biosynthetic process"/>
    <property type="evidence" value="ECO:0007669"/>
    <property type="project" value="InterPro"/>
</dbReference>
<feature type="domain" description="ATP-grasp" evidence="10">
    <location>
        <begin position="103"/>
        <end position="302"/>
    </location>
</feature>
<keyword evidence="5" id="KW-0658">Purine biosynthesis</keyword>
<comment type="pathway">
    <text evidence="1">Purine metabolism; IMP biosynthesis via de novo pathway; N(1)-(5-phospho-D-ribosyl)glycinamide from 5-phospho-alpha-D-ribose 1-diphosphate: step 2/2.</text>
</comment>
<evidence type="ECO:0000256" key="1">
    <source>
        <dbReference type="ARBA" id="ARBA00005174"/>
    </source>
</evidence>
<dbReference type="SUPFAM" id="SSF56059">
    <property type="entry name" value="Glutathione synthetase ATP-binding domain-like"/>
    <property type="match status" value="1"/>
</dbReference>
<protein>
    <recommendedName>
        <fullName evidence="2">phosphoribosylamine--glycine ligase</fullName>
        <ecNumber evidence="2">6.3.4.13</ecNumber>
    </recommendedName>
    <alternativeName>
        <fullName evidence="8">Glycinamide ribonucleotide synthetase</fullName>
    </alternativeName>
    <alternativeName>
        <fullName evidence="9">Phosphoribosylglycinamide synthetase</fullName>
    </alternativeName>
</protein>
<dbReference type="InterPro" id="IPR020560">
    <property type="entry name" value="PRibGlycinamide_synth_C-dom"/>
</dbReference>
<dbReference type="Gene3D" id="3.90.600.10">
    <property type="entry name" value="Phosphoribosylglycinamide synthetase, C-terminal domain"/>
    <property type="match status" value="1"/>
</dbReference>
<keyword evidence="6" id="KW-0067">ATP-binding</keyword>
<name>A0A6J5KI70_9CAUD</name>
<dbReference type="UniPathway" id="UPA00074">
    <property type="reaction ID" value="UER00125"/>
</dbReference>
<dbReference type="GO" id="GO:0046872">
    <property type="term" value="F:metal ion binding"/>
    <property type="evidence" value="ECO:0007669"/>
    <property type="project" value="InterPro"/>
</dbReference>
<reference evidence="11" key="1">
    <citation type="submission" date="2020-04" db="EMBL/GenBank/DDBJ databases">
        <authorList>
            <person name="Chiriac C."/>
            <person name="Salcher M."/>
            <person name="Ghai R."/>
            <person name="Kavagutti S V."/>
        </authorList>
    </citation>
    <scope>NUCLEOTIDE SEQUENCE</scope>
</reference>
<evidence type="ECO:0000256" key="5">
    <source>
        <dbReference type="ARBA" id="ARBA00022755"/>
    </source>
</evidence>
<dbReference type="GO" id="GO:0004637">
    <property type="term" value="F:phosphoribosylamine-glycine ligase activity"/>
    <property type="evidence" value="ECO:0007669"/>
    <property type="project" value="UniProtKB-EC"/>
</dbReference>
<keyword evidence="3 11" id="KW-0436">Ligase</keyword>
<dbReference type="PANTHER" id="PTHR43472:SF1">
    <property type="entry name" value="PHOSPHORIBOSYLAMINE--GLYCINE LIGASE, CHLOROPLASTIC"/>
    <property type="match status" value="1"/>
</dbReference>
<dbReference type="InterPro" id="IPR011761">
    <property type="entry name" value="ATP-grasp"/>
</dbReference>
<evidence type="ECO:0000256" key="9">
    <source>
        <dbReference type="ARBA" id="ARBA00042864"/>
    </source>
</evidence>
<dbReference type="Pfam" id="PF02843">
    <property type="entry name" value="GARS_C"/>
    <property type="match status" value="1"/>
</dbReference>
<evidence type="ECO:0000256" key="7">
    <source>
        <dbReference type="ARBA" id="ARBA00038345"/>
    </source>
</evidence>
<dbReference type="InterPro" id="IPR011054">
    <property type="entry name" value="Rudment_hybrid_motif"/>
</dbReference>
<dbReference type="SMART" id="SM01210">
    <property type="entry name" value="GARS_C"/>
    <property type="match status" value="1"/>
</dbReference>
<proteinExistence type="inferred from homology"/>
<dbReference type="GO" id="GO:0006189">
    <property type="term" value="P:'de novo' IMP biosynthetic process"/>
    <property type="evidence" value="ECO:0007669"/>
    <property type="project" value="UniProtKB-UniPathway"/>
</dbReference>
<dbReference type="PROSITE" id="PS50975">
    <property type="entry name" value="ATP_GRASP"/>
    <property type="match status" value="1"/>
</dbReference>
<evidence type="ECO:0000256" key="6">
    <source>
        <dbReference type="ARBA" id="ARBA00022840"/>
    </source>
</evidence>
<organism evidence="11">
    <name type="scientific">uncultured Caudovirales phage</name>
    <dbReference type="NCBI Taxonomy" id="2100421"/>
    <lineage>
        <taxon>Viruses</taxon>
        <taxon>Duplodnaviria</taxon>
        <taxon>Heunggongvirae</taxon>
        <taxon>Uroviricota</taxon>
        <taxon>Caudoviricetes</taxon>
        <taxon>Peduoviridae</taxon>
        <taxon>Maltschvirus</taxon>
        <taxon>Maltschvirus maltsch</taxon>
    </lineage>
</organism>
<dbReference type="GO" id="GO:0005524">
    <property type="term" value="F:ATP binding"/>
    <property type="evidence" value="ECO:0007669"/>
    <property type="project" value="UniProtKB-KW"/>
</dbReference>
<dbReference type="EC" id="6.3.4.13" evidence="2"/>
<gene>
    <name evidence="11" type="ORF">UFOVP2_47</name>
</gene>
<evidence type="ECO:0000313" key="11">
    <source>
        <dbReference type="EMBL" id="CAB4120886.1"/>
    </source>
</evidence>
<dbReference type="Pfam" id="PF01071">
    <property type="entry name" value="GARS_A"/>
    <property type="match status" value="1"/>
</dbReference>
<evidence type="ECO:0000256" key="3">
    <source>
        <dbReference type="ARBA" id="ARBA00022598"/>
    </source>
</evidence>
<dbReference type="Gene3D" id="3.30.470.20">
    <property type="entry name" value="ATP-grasp fold, B domain"/>
    <property type="match status" value="1"/>
</dbReference>
<dbReference type="InterPro" id="IPR037123">
    <property type="entry name" value="PRibGlycinamide_synth_C_sf"/>
</dbReference>
<keyword evidence="4" id="KW-0547">Nucleotide-binding</keyword>
<comment type="similarity">
    <text evidence="7">Belongs to the GARS family.</text>
</comment>
<evidence type="ECO:0000256" key="2">
    <source>
        <dbReference type="ARBA" id="ARBA00013255"/>
    </source>
</evidence>
<dbReference type="PANTHER" id="PTHR43472">
    <property type="entry name" value="PHOSPHORIBOSYLAMINE--GLYCINE LIGASE"/>
    <property type="match status" value="1"/>
</dbReference>
<sequence>MKVLVLDFDRCGLPFSLHAQDYGHEVKMWQPVDKGSAEPSMIGQGLVDQVPKWEPYIHKADIIVVTDNSKYGADLRPYFKKGYPIFGCNEEAAQLELDREVGIKLLDDVGIDTLPYEVFTNYDAAIAHVKKTCETFVSKPWGGNPDKSLSYVSKSPADMVFKLEHWKKAGPLKGKLLLQKAIKGAEMAVGGWLGKNGWCSQLNENWEEKRLMNEGLGVNTGEMGTVMRYVNKSKLFDDVLEPCTEHLIKMGYVGYVDMNCMVGEDGTPWPLEFTMRFGWPHFNICMALHEGDPVKWMAALLEGKDQLKCKSDVCVGVVMSHGDFPYGNFPTEKTTGFPITGLPKPSKKSAWLSSVMECSAPVMSGGKVVTESSICTAGDYVLIATGMGATVEKARESVYKTAWEINWPSNRMFRTDIGCRLEGGLKDLQKWGYAKGMKYE</sequence>
<evidence type="ECO:0000256" key="4">
    <source>
        <dbReference type="ARBA" id="ARBA00022741"/>
    </source>
</evidence>
<dbReference type="SUPFAM" id="SSF51246">
    <property type="entry name" value="Rudiment single hybrid motif"/>
    <property type="match status" value="1"/>
</dbReference>